<reference evidence="1" key="1">
    <citation type="submission" date="2019-02" db="EMBL/GenBank/DDBJ databases">
        <authorList>
            <person name="Gruber-Vodicka R. H."/>
            <person name="Seah K. B. B."/>
        </authorList>
    </citation>
    <scope>NUCLEOTIDE SEQUENCE</scope>
    <source>
        <strain evidence="1">BECK_BZ123</strain>
    </source>
</reference>
<accession>A0A450ZE74</accession>
<sequence length="183" mass="20966">MQHPIKARFRGIYPFRRLASARFAMAPNCDVPLDYKHRRSESFPLQSVCWAVYAHQRLLYAGLSIHCRSPIASSNDAACVYQSEKAYRHFSGWLPHRWIPRPTRAPFDGLQAELSFHCVPPQWPGLFFPALGATASASAFSLRLGSFCNSQRFLLSLLSFMLSPRNRKHVHQSQRLTSYRNSL</sequence>
<name>A0A450ZE74_9GAMM</name>
<evidence type="ECO:0000313" key="1">
    <source>
        <dbReference type="EMBL" id="VFK52070.1"/>
    </source>
</evidence>
<gene>
    <name evidence="1" type="ORF">BECKTC1821D_GA0114238_11533</name>
</gene>
<proteinExistence type="predicted"/>
<dbReference type="AlphaFoldDB" id="A0A450ZE74"/>
<protein>
    <submittedName>
        <fullName evidence="1">Uncharacterized protein</fullName>
    </submittedName>
</protein>
<organism evidence="1">
    <name type="scientific">Candidatus Kentrum sp. TC</name>
    <dbReference type="NCBI Taxonomy" id="2126339"/>
    <lineage>
        <taxon>Bacteria</taxon>
        <taxon>Pseudomonadati</taxon>
        <taxon>Pseudomonadota</taxon>
        <taxon>Gammaproteobacteria</taxon>
        <taxon>Candidatus Kentrum</taxon>
    </lineage>
</organism>
<dbReference type="EMBL" id="CAADFS010000153">
    <property type="protein sequence ID" value="VFK52070.1"/>
    <property type="molecule type" value="Genomic_DNA"/>
</dbReference>